<organism evidence="4 5">
    <name type="scientific">Silurus meridionalis</name>
    <name type="common">Southern catfish</name>
    <name type="synonym">Silurus soldatovi meridionalis</name>
    <dbReference type="NCBI Taxonomy" id="175797"/>
    <lineage>
        <taxon>Eukaryota</taxon>
        <taxon>Metazoa</taxon>
        <taxon>Chordata</taxon>
        <taxon>Craniata</taxon>
        <taxon>Vertebrata</taxon>
        <taxon>Euteleostomi</taxon>
        <taxon>Actinopterygii</taxon>
        <taxon>Neopterygii</taxon>
        <taxon>Teleostei</taxon>
        <taxon>Ostariophysi</taxon>
        <taxon>Siluriformes</taxon>
        <taxon>Siluridae</taxon>
        <taxon>Silurus</taxon>
    </lineage>
</organism>
<dbReference type="GO" id="GO:0016020">
    <property type="term" value="C:membrane"/>
    <property type="evidence" value="ECO:0007669"/>
    <property type="project" value="InterPro"/>
</dbReference>
<comment type="similarity">
    <text evidence="1">Belongs to the tumor necrosis factor family.</text>
</comment>
<evidence type="ECO:0000313" key="4">
    <source>
        <dbReference type="EMBL" id="KAF7700245.1"/>
    </source>
</evidence>
<dbReference type="SUPFAM" id="SSF49842">
    <property type="entry name" value="TNF-like"/>
    <property type="match status" value="1"/>
</dbReference>
<name>A0A8T0B3Z1_SILME</name>
<feature type="domain" description="THD" evidence="3">
    <location>
        <begin position="63"/>
        <end position="189"/>
    </location>
</feature>
<evidence type="ECO:0000256" key="2">
    <source>
        <dbReference type="SAM" id="Phobius"/>
    </source>
</evidence>
<dbReference type="Pfam" id="PF00229">
    <property type="entry name" value="TNF"/>
    <property type="match status" value="1"/>
</dbReference>
<accession>A0A8T0B3Z1</accession>
<dbReference type="Proteomes" id="UP000606274">
    <property type="component" value="Unassembled WGS sequence"/>
</dbReference>
<dbReference type="AlphaFoldDB" id="A0A8T0B3Z1"/>
<evidence type="ECO:0000256" key="1">
    <source>
        <dbReference type="ARBA" id="ARBA00008670"/>
    </source>
</evidence>
<dbReference type="EMBL" id="JABFDY010000012">
    <property type="protein sequence ID" value="KAF7700245.1"/>
    <property type="molecule type" value="Genomic_DNA"/>
</dbReference>
<dbReference type="GO" id="GO:0006955">
    <property type="term" value="P:immune response"/>
    <property type="evidence" value="ECO:0007669"/>
    <property type="project" value="InterPro"/>
</dbReference>
<reference evidence="4" key="1">
    <citation type="submission" date="2020-08" db="EMBL/GenBank/DDBJ databases">
        <title>Chromosome-level assembly of Southern catfish (Silurus meridionalis) provides insights into visual adaptation to the nocturnal and benthic lifestyles.</title>
        <authorList>
            <person name="Zhang Y."/>
            <person name="Wang D."/>
            <person name="Peng Z."/>
        </authorList>
    </citation>
    <scope>NUCLEOTIDE SEQUENCE</scope>
    <source>
        <strain evidence="4">SWU-2019-XX</strain>
        <tissue evidence="4">Muscle</tissue>
    </source>
</reference>
<dbReference type="PROSITE" id="PS50049">
    <property type="entry name" value="THD_2"/>
    <property type="match status" value="1"/>
</dbReference>
<gene>
    <name evidence="4" type="ORF">HF521_003203</name>
</gene>
<comment type="caution">
    <text evidence="4">The sequence shown here is derived from an EMBL/GenBank/DDBJ whole genome shotgun (WGS) entry which is preliminary data.</text>
</comment>
<proteinExistence type="inferred from homology"/>
<keyword evidence="5" id="KW-1185">Reference proteome</keyword>
<dbReference type="GO" id="GO:0005164">
    <property type="term" value="F:tumor necrosis factor receptor binding"/>
    <property type="evidence" value="ECO:0007669"/>
    <property type="project" value="InterPro"/>
</dbReference>
<protein>
    <recommendedName>
        <fullName evidence="3">THD domain-containing protein</fullName>
    </recommendedName>
</protein>
<evidence type="ECO:0000313" key="5">
    <source>
        <dbReference type="Proteomes" id="UP000606274"/>
    </source>
</evidence>
<keyword evidence="2" id="KW-0812">Transmembrane</keyword>
<evidence type="ECO:0000259" key="3">
    <source>
        <dbReference type="PROSITE" id="PS50049"/>
    </source>
</evidence>
<keyword evidence="2" id="KW-0472">Membrane</keyword>
<keyword evidence="2" id="KW-1133">Transmembrane helix</keyword>
<dbReference type="Gene3D" id="2.60.120.40">
    <property type="match status" value="1"/>
</dbReference>
<sequence length="191" mass="21347">MHNPNYKFSFLVSWCFLLSISIVVMVTVIAKGSTRKETPKEEKNATGGGKYAYSKGYEQKSVDYIHLVWAGNDKSPWKQSTSCFCANTSLHLQNDSVIITTGGFYHTYAQVTFMSSGEHEGTVTLVANEKMPGKVPRKLSEAEHRYGTVSMSGVFRLRHGDSVKLNISRSPSVFFSKDASKTYWGLLLLKQ</sequence>
<dbReference type="InterPro" id="IPR006052">
    <property type="entry name" value="TNF_dom"/>
</dbReference>
<feature type="transmembrane region" description="Helical" evidence="2">
    <location>
        <begin position="6"/>
        <end position="30"/>
    </location>
</feature>
<dbReference type="InterPro" id="IPR008983">
    <property type="entry name" value="Tumour_necrosis_fac-like_dom"/>
</dbReference>